<dbReference type="SUPFAM" id="SSF103473">
    <property type="entry name" value="MFS general substrate transporter"/>
    <property type="match status" value="1"/>
</dbReference>
<dbReference type="AlphaFoldDB" id="A0AAJ6HR82"/>
<dbReference type="InterPro" id="IPR036259">
    <property type="entry name" value="MFS_trans_sf"/>
</dbReference>
<feature type="transmembrane region" description="Helical" evidence="1">
    <location>
        <begin position="359"/>
        <end position="377"/>
    </location>
</feature>
<dbReference type="KEGG" id="mprn:Q3V37_25520"/>
<dbReference type="EMBL" id="CP130472">
    <property type="protein sequence ID" value="WLS44712.1"/>
    <property type="molecule type" value="Genomic_DNA"/>
</dbReference>
<reference evidence="2 3" key="1">
    <citation type="submission" date="2023-07" db="EMBL/GenBank/DDBJ databases">
        <title>Micromonospora profundi TRM 95458 converts glycerol to a new osmotic compound.</title>
        <authorList>
            <person name="Lu D."/>
        </authorList>
    </citation>
    <scope>NUCLEOTIDE SEQUENCE [LARGE SCALE GENOMIC DNA]</scope>
    <source>
        <strain evidence="2 3">TRM95458</strain>
    </source>
</reference>
<protein>
    <submittedName>
        <fullName evidence="2">MFS transporter</fullName>
    </submittedName>
</protein>
<dbReference type="Proteomes" id="UP001235874">
    <property type="component" value="Chromosome"/>
</dbReference>
<sequence length="395" mass="39754">MRQPRGRASDSSVLAVGHGVNDLYQGAVPALLPFLAAAHGWTYVMVGGLTLAATALSAITQPLFGWLTDRHHLAWLVPAGTTLAALGIALSGPATSYAATCAALAVCGLGVAAYHPAAARLARTAAAGSHRAMSWFVFSGTLGVAVAPLLVAPTVAMAGLSATLWLLAPALVMVVVTVRLLPATRRLSAPATTLPATVSSPPADDWAAFRRLTALVVLRSLVTYGLGTFVALLLNARTGTVVAGQAALLLLAATGALGTMAGGVLADRHRDRVRLIRNANVCVVPGLLMIVVLPGWSGLLGVAVTGVSLYVPFSLHLTLGQDYLPGRVGTASGVTLGLAVSAGGLAAPALGALAQATSLPVAIAALALSPLASLPVLRTMADPAVRATATRGGPF</sequence>
<dbReference type="GO" id="GO:0022857">
    <property type="term" value="F:transmembrane transporter activity"/>
    <property type="evidence" value="ECO:0007669"/>
    <property type="project" value="InterPro"/>
</dbReference>
<feature type="transmembrane region" description="Helical" evidence="1">
    <location>
        <begin position="96"/>
        <end position="114"/>
    </location>
</feature>
<feature type="transmembrane region" description="Helical" evidence="1">
    <location>
        <begin position="41"/>
        <end position="60"/>
    </location>
</feature>
<feature type="transmembrane region" description="Helical" evidence="1">
    <location>
        <begin position="135"/>
        <end position="156"/>
    </location>
</feature>
<dbReference type="CDD" id="cd17478">
    <property type="entry name" value="MFS_FsR"/>
    <property type="match status" value="1"/>
</dbReference>
<dbReference type="InterPro" id="IPR011701">
    <property type="entry name" value="MFS"/>
</dbReference>
<feature type="transmembrane region" description="Helical" evidence="1">
    <location>
        <begin position="212"/>
        <end position="234"/>
    </location>
</feature>
<keyword evidence="1" id="KW-0472">Membrane</keyword>
<dbReference type="Pfam" id="PF07690">
    <property type="entry name" value="MFS_1"/>
    <property type="match status" value="1"/>
</dbReference>
<dbReference type="RefSeq" id="WP_306271906.1">
    <property type="nucleotide sequence ID" value="NZ_CP130472.1"/>
</dbReference>
<dbReference type="PANTHER" id="PTHR43129">
    <property type="entry name" value="FOSMIDOMYCIN RESISTANCE PROTEIN"/>
    <property type="match status" value="1"/>
</dbReference>
<feature type="transmembrane region" description="Helical" evidence="1">
    <location>
        <begin position="331"/>
        <end position="353"/>
    </location>
</feature>
<feature type="transmembrane region" description="Helical" evidence="1">
    <location>
        <begin position="246"/>
        <end position="266"/>
    </location>
</feature>
<feature type="transmembrane region" description="Helical" evidence="1">
    <location>
        <begin position="162"/>
        <end position="181"/>
    </location>
</feature>
<dbReference type="Gene3D" id="1.20.1250.20">
    <property type="entry name" value="MFS general substrate transporter like domains"/>
    <property type="match status" value="1"/>
</dbReference>
<feature type="transmembrane region" description="Helical" evidence="1">
    <location>
        <begin position="72"/>
        <end position="90"/>
    </location>
</feature>
<proteinExistence type="predicted"/>
<dbReference type="GO" id="GO:0005886">
    <property type="term" value="C:plasma membrane"/>
    <property type="evidence" value="ECO:0007669"/>
    <property type="project" value="TreeGrafter"/>
</dbReference>
<accession>A0AAJ6HR82</accession>
<keyword evidence="1" id="KW-0812">Transmembrane</keyword>
<evidence type="ECO:0000256" key="1">
    <source>
        <dbReference type="SAM" id="Phobius"/>
    </source>
</evidence>
<evidence type="ECO:0000313" key="3">
    <source>
        <dbReference type="Proteomes" id="UP001235874"/>
    </source>
</evidence>
<keyword evidence="1" id="KW-1133">Transmembrane helix</keyword>
<gene>
    <name evidence="2" type="ORF">Q3V37_25520</name>
</gene>
<evidence type="ECO:0000313" key="2">
    <source>
        <dbReference type="EMBL" id="WLS44712.1"/>
    </source>
</evidence>
<organism evidence="2 3">
    <name type="scientific">Micromonospora profundi</name>
    <dbReference type="NCBI Taxonomy" id="1420889"/>
    <lineage>
        <taxon>Bacteria</taxon>
        <taxon>Bacillati</taxon>
        <taxon>Actinomycetota</taxon>
        <taxon>Actinomycetes</taxon>
        <taxon>Micromonosporales</taxon>
        <taxon>Micromonosporaceae</taxon>
        <taxon>Micromonospora</taxon>
    </lineage>
</organism>
<name>A0AAJ6HR82_9ACTN</name>
<keyword evidence="3" id="KW-1185">Reference proteome</keyword>
<dbReference type="PANTHER" id="PTHR43129:SF1">
    <property type="entry name" value="FOSMIDOMYCIN RESISTANCE PROTEIN"/>
    <property type="match status" value="1"/>
</dbReference>